<accession>A0A2S8AFA4</accession>
<name>A0A2S8AFA4_9FLAO</name>
<evidence type="ECO:0000259" key="3">
    <source>
        <dbReference type="Pfam" id="PF00535"/>
    </source>
</evidence>
<feature type="domain" description="Glycosyltransferase 2-like" evidence="3">
    <location>
        <begin position="6"/>
        <end position="169"/>
    </location>
</feature>
<dbReference type="PANTHER" id="PTHR22916">
    <property type="entry name" value="GLYCOSYLTRANSFERASE"/>
    <property type="match status" value="1"/>
</dbReference>
<dbReference type="CDD" id="cd00761">
    <property type="entry name" value="Glyco_tranf_GTA_type"/>
    <property type="match status" value="1"/>
</dbReference>
<evidence type="ECO:0000256" key="2">
    <source>
        <dbReference type="ARBA" id="ARBA00022679"/>
    </source>
</evidence>
<dbReference type="AlphaFoldDB" id="A0A2S8AFA4"/>
<sequence length="320" mass="37642">MHYKISIIVPVYNVEPYIAKCLESIIHQSLKELEIVIINDGSTDNSLNIIEQYSKNYSFIKVYNKSNGGLSDARNYGIKHANGEYLAFVDGDDWIDSKMMEEMYNLGIKHNAEIVFCSLEKVNENNNSIEFLPQMPQSKEKIFLNEDFSIFGEMSCFACNKIFKKELFEGITFPKNLHFEDIATIPRLFLKAKTIAKSDKYFYKYFVRTGSITRNYNIKGLDIFEAIKIVKKDFNTCFYSKWTNVWKKFVILQGFYSFLAYYAYVKTPEKSYMFSKLKKLINQEKITKKDIICYTRFAKNYLFSLGIKKKIYYLIQIIKI</sequence>
<keyword evidence="1" id="KW-0328">Glycosyltransferase</keyword>
<dbReference type="RefSeq" id="WP_105246074.1">
    <property type="nucleotide sequence ID" value="NZ_PSZM01000024.1"/>
</dbReference>
<evidence type="ECO:0000256" key="1">
    <source>
        <dbReference type="ARBA" id="ARBA00022676"/>
    </source>
</evidence>
<dbReference type="EMBL" id="PSZM01000024">
    <property type="protein sequence ID" value="PQL94224.1"/>
    <property type="molecule type" value="Genomic_DNA"/>
</dbReference>
<dbReference type="Proteomes" id="UP000238042">
    <property type="component" value="Unassembled WGS sequence"/>
</dbReference>
<gene>
    <name evidence="4" type="ORF">C4S77_03415</name>
</gene>
<dbReference type="InterPro" id="IPR029044">
    <property type="entry name" value="Nucleotide-diphossugar_trans"/>
</dbReference>
<dbReference type="PANTHER" id="PTHR22916:SF51">
    <property type="entry name" value="GLYCOSYLTRANSFERASE EPSH-RELATED"/>
    <property type="match status" value="1"/>
</dbReference>
<dbReference type="Gene3D" id="3.90.550.10">
    <property type="entry name" value="Spore Coat Polysaccharide Biosynthesis Protein SpsA, Chain A"/>
    <property type="match status" value="1"/>
</dbReference>
<protein>
    <submittedName>
        <fullName evidence="4">Glycosyl transferase family 2</fullName>
    </submittedName>
</protein>
<comment type="caution">
    <text evidence="4">The sequence shown here is derived from an EMBL/GenBank/DDBJ whole genome shotgun (WGS) entry which is preliminary data.</text>
</comment>
<evidence type="ECO:0000313" key="5">
    <source>
        <dbReference type="Proteomes" id="UP000238042"/>
    </source>
</evidence>
<dbReference type="GO" id="GO:0016758">
    <property type="term" value="F:hexosyltransferase activity"/>
    <property type="evidence" value="ECO:0007669"/>
    <property type="project" value="UniProtKB-ARBA"/>
</dbReference>
<dbReference type="OrthoDB" id="396512at2"/>
<proteinExistence type="predicted"/>
<keyword evidence="5" id="KW-1185">Reference proteome</keyword>
<reference evidence="4 5" key="1">
    <citation type="submission" date="2018-02" db="EMBL/GenBank/DDBJ databases">
        <title>Genome sequences of Apibacter spp., gut symbionts of Asian honey bees.</title>
        <authorList>
            <person name="Kwong W.K."/>
            <person name="Steele M.I."/>
            <person name="Moran N.A."/>
        </authorList>
    </citation>
    <scope>NUCLEOTIDE SEQUENCE [LARGE SCALE GENOMIC DNA]</scope>
    <source>
        <strain evidence="5">wkB301</strain>
    </source>
</reference>
<dbReference type="Pfam" id="PF00535">
    <property type="entry name" value="Glycos_transf_2"/>
    <property type="match status" value="1"/>
</dbReference>
<dbReference type="SUPFAM" id="SSF53448">
    <property type="entry name" value="Nucleotide-diphospho-sugar transferases"/>
    <property type="match status" value="1"/>
</dbReference>
<keyword evidence="2 4" id="KW-0808">Transferase</keyword>
<evidence type="ECO:0000313" key="4">
    <source>
        <dbReference type="EMBL" id="PQL94224.1"/>
    </source>
</evidence>
<dbReference type="InterPro" id="IPR001173">
    <property type="entry name" value="Glyco_trans_2-like"/>
</dbReference>
<organism evidence="4 5">
    <name type="scientific">Apibacter adventoris</name>
    <dbReference type="NCBI Taxonomy" id="1679466"/>
    <lineage>
        <taxon>Bacteria</taxon>
        <taxon>Pseudomonadati</taxon>
        <taxon>Bacteroidota</taxon>
        <taxon>Flavobacteriia</taxon>
        <taxon>Flavobacteriales</taxon>
        <taxon>Weeksellaceae</taxon>
        <taxon>Apibacter</taxon>
    </lineage>
</organism>